<dbReference type="EMBL" id="JANBUW010002068">
    <property type="protein sequence ID" value="KAJ2841718.1"/>
    <property type="molecule type" value="Genomic_DNA"/>
</dbReference>
<comment type="caution">
    <text evidence="2">The sequence shown here is derived from an EMBL/GenBank/DDBJ whole genome shotgun (WGS) entry which is preliminary data.</text>
</comment>
<protein>
    <submittedName>
        <fullName evidence="2">Uncharacterized protein</fullName>
    </submittedName>
</protein>
<dbReference type="Proteomes" id="UP001139887">
    <property type="component" value="Unassembled WGS sequence"/>
</dbReference>
<reference evidence="2" key="1">
    <citation type="submission" date="2022-07" db="EMBL/GenBank/DDBJ databases">
        <title>Phylogenomic reconstructions and comparative analyses of Kickxellomycotina fungi.</title>
        <authorList>
            <person name="Reynolds N.K."/>
            <person name="Stajich J.E."/>
            <person name="Barry K."/>
            <person name="Grigoriev I.V."/>
            <person name="Crous P."/>
            <person name="Smith M.E."/>
        </authorList>
    </citation>
    <scope>NUCLEOTIDE SEQUENCE</scope>
    <source>
        <strain evidence="2">NRRL 1566</strain>
    </source>
</reference>
<evidence type="ECO:0000313" key="3">
    <source>
        <dbReference type="Proteomes" id="UP001139887"/>
    </source>
</evidence>
<keyword evidence="3" id="KW-1185">Reference proteome</keyword>
<proteinExistence type="predicted"/>
<sequence>MWALPCFPVSTCNSAKAYLMNVLVIPMEQLDSLLHDAGACLAREAEQRQQTEAKLALVEAKLAATEDALAPANNKLVAANQPPAEVDDTLAATLADLAPTETTHGEGNIKVAIAEANLASVKTELAEIER</sequence>
<evidence type="ECO:0000313" key="2">
    <source>
        <dbReference type="EMBL" id="KAJ2841718.1"/>
    </source>
</evidence>
<feature type="non-terminal residue" evidence="2">
    <location>
        <position position="130"/>
    </location>
</feature>
<keyword evidence="1" id="KW-0175">Coiled coil</keyword>
<gene>
    <name evidence="2" type="ORF">IWW36_006163</name>
</gene>
<evidence type="ECO:0000256" key="1">
    <source>
        <dbReference type="SAM" id="Coils"/>
    </source>
</evidence>
<accession>A0A9W8I4X4</accession>
<dbReference type="AlphaFoldDB" id="A0A9W8I4X4"/>
<organism evidence="2 3">
    <name type="scientific">Coemansia brasiliensis</name>
    <dbReference type="NCBI Taxonomy" id="2650707"/>
    <lineage>
        <taxon>Eukaryota</taxon>
        <taxon>Fungi</taxon>
        <taxon>Fungi incertae sedis</taxon>
        <taxon>Zoopagomycota</taxon>
        <taxon>Kickxellomycotina</taxon>
        <taxon>Kickxellomycetes</taxon>
        <taxon>Kickxellales</taxon>
        <taxon>Kickxellaceae</taxon>
        <taxon>Coemansia</taxon>
    </lineage>
</organism>
<feature type="coiled-coil region" evidence="1">
    <location>
        <begin position="41"/>
        <end position="68"/>
    </location>
</feature>
<name>A0A9W8I4X4_9FUNG</name>